<dbReference type="SUPFAM" id="SSF53720">
    <property type="entry name" value="ALDH-like"/>
    <property type="match status" value="1"/>
</dbReference>
<dbReference type="InterPro" id="IPR015590">
    <property type="entry name" value="Aldehyde_DH_dom"/>
</dbReference>
<dbReference type="Gene3D" id="3.40.605.10">
    <property type="entry name" value="Aldehyde Dehydrogenase, Chain A, domain 1"/>
    <property type="match status" value="1"/>
</dbReference>
<comment type="similarity">
    <text evidence="1 10">Belongs to the aldehyde dehydrogenase family.</text>
</comment>
<sequence>MYKLFIDGQWVKSSDGITADSINPATGEIFAKTYIASKDDVLRAIDSAHSAAKTWGVSLASEREILLLRVYQEIEERSDEICDILIDESGSVVNKSRQEIFYVLDLLRSAIGDVRHAVGETYPVTKQGQISMSIRRPLGVVAGISPFNSPFVLSMKKLVLAIAAGNTFILKPSEETPVLGALIAELFDRAGCPPGVLNVIPTTPQRIGDILTSDPRIKLITFTGSTATGKKIASQAAIHLKKFNLEMGGKSPLIILDDADINYAVNAAVAGVFYHQGQQCMAGSKIIIEDGVFDEFCERFVSKTKSLIIGDPRNPETYIGPLIRSSQCEYIHRQIKDAISLGAKLLTGGESNGNFFEPTVLTDVTSKMKIYYEESFGPVVSLIRVADICEALSVANDNEYGLSAGVITNDLKKAWELAVNVECGMFHINSNTFSDEPHVPFGGIKNSGFGREGGRYSWEELTELKWITLQKEDKNFSF</sequence>
<dbReference type="Gene3D" id="3.40.309.10">
    <property type="entry name" value="Aldehyde Dehydrogenase, Chain A, domain 2"/>
    <property type="match status" value="1"/>
</dbReference>
<protein>
    <recommendedName>
        <fullName evidence="8">Salicylaldehyde dehydrogenase</fullName>
        <ecNumber evidence="7">1.2.1.65</ecNumber>
    </recommendedName>
</protein>
<evidence type="ECO:0000256" key="6">
    <source>
        <dbReference type="ARBA" id="ARBA00050596"/>
    </source>
</evidence>
<dbReference type="PANTHER" id="PTHR42986:SF1">
    <property type="entry name" value="BENZALDEHYDE DEHYDROGENASE YFMT"/>
    <property type="match status" value="1"/>
</dbReference>
<dbReference type="GO" id="GO:0018485">
    <property type="term" value="F:salicylaldehyde dehydrogenase (NAD+) activity"/>
    <property type="evidence" value="ECO:0007669"/>
    <property type="project" value="UniProtKB-EC"/>
</dbReference>
<comment type="caution">
    <text evidence="12">The sequence shown here is derived from an EMBL/GenBank/DDBJ whole genome shotgun (WGS) entry which is preliminary data.</text>
</comment>
<evidence type="ECO:0000313" key="13">
    <source>
        <dbReference type="Proteomes" id="UP000029577"/>
    </source>
</evidence>
<dbReference type="Pfam" id="PF00171">
    <property type="entry name" value="Aldedh"/>
    <property type="match status" value="1"/>
</dbReference>
<evidence type="ECO:0000256" key="8">
    <source>
        <dbReference type="ARBA" id="ARBA00070319"/>
    </source>
</evidence>
<dbReference type="OrthoDB" id="9812625at2"/>
<dbReference type="PROSITE" id="PS00687">
    <property type="entry name" value="ALDEHYDE_DEHYDR_GLU"/>
    <property type="match status" value="1"/>
</dbReference>
<dbReference type="PANTHER" id="PTHR42986">
    <property type="entry name" value="BENZALDEHYDE DEHYDROGENASE YFMT"/>
    <property type="match status" value="1"/>
</dbReference>
<keyword evidence="2" id="KW-0058">Aromatic hydrocarbons catabolism</keyword>
<evidence type="ECO:0000256" key="3">
    <source>
        <dbReference type="ARBA" id="ARBA00023002"/>
    </source>
</evidence>
<evidence type="ECO:0000256" key="7">
    <source>
        <dbReference type="ARBA" id="ARBA00066992"/>
    </source>
</evidence>
<evidence type="ECO:0000259" key="11">
    <source>
        <dbReference type="Pfam" id="PF00171"/>
    </source>
</evidence>
<dbReference type="InterPro" id="IPR016160">
    <property type="entry name" value="Ald_DH_CS_CYS"/>
</dbReference>
<gene>
    <name evidence="12" type="ORF">HA49_06080</name>
</gene>
<dbReference type="Proteomes" id="UP000029577">
    <property type="component" value="Unassembled WGS sequence"/>
</dbReference>
<dbReference type="EMBL" id="JPKR02000004">
    <property type="protein sequence ID" value="KGD74861.1"/>
    <property type="molecule type" value="Genomic_DNA"/>
</dbReference>
<evidence type="ECO:0000256" key="5">
    <source>
        <dbReference type="ARBA" id="ARBA00035632"/>
    </source>
</evidence>
<name>A0A095TD72_9GAMM</name>
<dbReference type="AlphaFoldDB" id="A0A095TD72"/>
<proteinExistence type="inferred from homology"/>
<evidence type="ECO:0000256" key="9">
    <source>
        <dbReference type="PROSITE-ProRule" id="PRU10007"/>
    </source>
</evidence>
<organism evidence="12 13">
    <name type="scientific">Tatumella morbirosei</name>
    <dbReference type="NCBI Taxonomy" id="642227"/>
    <lineage>
        <taxon>Bacteria</taxon>
        <taxon>Pseudomonadati</taxon>
        <taxon>Pseudomonadota</taxon>
        <taxon>Gammaproteobacteria</taxon>
        <taxon>Enterobacterales</taxon>
        <taxon>Erwiniaceae</taxon>
        <taxon>Tatumella</taxon>
    </lineage>
</organism>
<dbReference type="GO" id="GO:0009447">
    <property type="term" value="P:putrescine catabolic process"/>
    <property type="evidence" value="ECO:0007669"/>
    <property type="project" value="UniProtKB-ARBA"/>
</dbReference>
<dbReference type="InterPro" id="IPR016163">
    <property type="entry name" value="Ald_DH_C"/>
</dbReference>
<comment type="pathway">
    <text evidence="5">Aromatic compound metabolism; naphthalene degradation.</text>
</comment>
<dbReference type="STRING" id="642227.HA49_06080"/>
<evidence type="ECO:0000256" key="2">
    <source>
        <dbReference type="ARBA" id="ARBA00022797"/>
    </source>
</evidence>
<dbReference type="PROSITE" id="PS00070">
    <property type="entry name" value="ALDEHYDE_DEHYDR_CYS"/>
    <property type="match status" value="1"/>
</dbReference>
<feature type="domain" description="Aldehyde dehydrogenase" evidence="11">
    <location>
        <begin position="10"/>
        <end position="467"/>
    </location>
</feature>
<keyword evidence="4" id="KW-0520">NAD</keyword>
<feature type="active site" evidence="9">
    <location>
        <position position="246"/>
    </location>
</feature>
<comment type="catalytic activity">
    <reaction evidence="6">
        <text>salicylaldehyde + NAD(+) + H2O = salicylate + NADH + 2 H(+)</text>
        <dbReference type="Rhea" id="RHEA:18537"/>
        <dbReference type="ChEBI" id="CHEBI:15377"/>
        <dbReference type="ChEBI" id="CHEBI:15378"/>
        <dbReference type="ChEBI" id="CHEBI:16008"/>
        <dbReference type="ChEBI" id="CHEBI:30762"/>
        <dbReference type="ChEBI" id="CHEBI:57540"/>
        <dbReference type="ChEBI" id="CHEBI:57945"/>
        <dbReference type="EC" id="1.2.1.65"/>
    </reaction>
</comment>
<evidence type="ECO:0000256" key="10">
    <source>
        <dbReference type="RuleBase" id="RU003345"/>
    </source>
</evidence>
<evidence type="ECO:0000313" key="12">
    <source>
        <dbReference type="EMBL" id="KGD74861.1"/>
    </source>
</evidence>
<reference evidence="12" key="1">
    <citation type="submission" date="2014-12" db="EMBL/GenBank/DDBJ databases">
        <title>The draft genome of the Tatumella morbirosei type strain, LMG23360T isolated from pineapple rot.</title>
        <authorList>
            <person name="Smits T.H."/>
            <person name="Palmer M."/>
            <person name="Venter S.N."/>
            <person name="Duffy B."/>
            <person name="Steenkamp E.T."/>
            <person name="Chan W.Y."/>
            <person name="Coutinho T.A."/>
            <person name="Coetzee M.P."/>
            <person name="De Maayer P."/>
        </authorList>
    </citation>
    <scope>NUCLEOTIDE SEQUENCE [LARGE SCALE GENOMIC DNA]</scope>
    <source>
        <strain evidence="12">LMG 23360</strain>
    </source>
</reference>
<accession>A0A095TD72</accession>
<dbReference type="eggNOG" id="COG1012">
    <property type="taxonomic scope" value="Bacteria"/>
</dbReference>
<dbReference type="FunFam" id="3.40.605.10:FF:000007">
    <property type="entry name" value="NAD/NADP-dependent betaine aldehyde dehydrogenase"/>
    <property type="match status" value="1"/>
</dbReference>
<dbReference type="InterPro" id="IPR016162">
    <property type="entry name" value="Ald_DH_N"/>
</dbReference>
<dbReference type="InterPro" id="IPR029510">
    <property type="entry name" value="Ald_DH_CS_GLU"/>
</dbReference>
<keyword evidence="13" id="KW-1185">Reference proteome</keyword>
<dbReference type="EC" id="1.2.1.65" evidence="7"/>
<dbReference type="InterPro" id="IPR016161">
    <property type="entry name" value="Ald_DH/histidinol_DH"/>
</dbReference>
<dbReference type="FunFam" id="3.40.309.10:FF:000010">
    <property type="entry name" value="Gamma-aminobutyraldehyde dehydrogenase"/>
    <property type="match status" value="1"/>
</dbReference>
<evidence type="ECO:0000256" key="1">
    <source>
        <dbReference type="ARBA" id="ARBA00009986"/>
    </source>
</evidence>
<evidence type="ECO:0000256" key="4">
    <source>
        <dbReference type="ARBA" id="ARBA00023027"/>
    </source>
</evidence>
<keyword evidence="3 10" id="KW-0560">Oxidoreductase</keyword>